<gene>
    <name evidence="3" type="ORF">RF55_11348</name>
</gene>
<feature type="chain" id="PRO_5005291079" evidence="1">
    <location>
        <begin position="19"/>
        <end position="214"/>
    </location>
</feature>
<dbReference type="PaxDb" id="67767-A0A0J7N8V4"/>
<organism evidence="3 4">
    <name type="scientific">Lasius niger</name>
    <name type="common">Black garden ant</name>
    <dbReference type="NCBI Taxonomy" id="67767"/>
    <lineage>
        <taxon>Eukaryota</taxon>
        <taxon>Metazoa</taxon>
        <taxon>Ecdysozoa</taxon>
        <taxon>Arthropoda</taxon>
        <taxon>Hexapoda</taxon>
        <taxon>Insecta</taxon>
        <taxon>Pterygota</taxon>
        <taxon>Neoptera</taxon>
        <taxon>Endopterygota</taxon>
        <taxon>Hymenoptera</taxon>
        <taxon>Apocrita</taxon>
        <taxon>Aculeata</taxon>
        <taxon>Formicoidea</taxon>
        <taxon>Formicidae</taxon>
        <taxon>Formicinae</taxon>
        <taxon>Lasius</taxon>
        <taxon>Lasius</taxon>
    </lineage>
</organism>
<dbReference type="InterPro" id="IPR049898">
    <property type="entry name" value="MARR_BRCT_CHROMO"/>
</dbReference>
<evidence type="ECO:0000313" key="3">
    <source>
        <dbReference type="EMBL" id="KMQ89060.1"/>
    </source>
</evidence>
<dbReference type="GO" id="GO:0048858">
    <property type="term" value="P:cell projection morphogenesis"/>
    <property type="evidence" value="ECO:0007669"/>
    <property type="project" value="TreeGrafter"/>
</dbReference>
<feature type="domain" description="Chromo" evidence="2">
    <location>
        <begin position="37"/>
        <end position="214"/>
    </location>
</feature>
<evidence type="ECO:0000313" key="4">
    <source>
        <dbReference type="Proteomes" id="UP000036403"/>
    </source>
</evidence>
<comment type="caution">
    <text evidence="3">The sequence shown here is derived from an EMBL/GenBank/DDBJ whole genome shotgun (WGS) entry which is preliminary data.</text>
</comment>
<dbReference type="PROSITE" id="PS52032">
    <property type="entry name" value="MARR_BRCT_CHROMO"/>
    <property type="match status" value="1"/>
</dbReference>
<dbReference type="GO" id="GO:0045202">
    <property type="term" value="C:synapse"/>
    <property type="evidence" value="ECO:0007669"/>
    <property type="project" value="TreeGrafter"/>
</dbReference>
<dbReference type="STRING" id="67767.A0A0J7N8V4"/>
<dbReference type="AlphaFoldDB" id="A0A0J7N8V4"/>
<dbReference type="OrthoDB" id="118550at2759"/>
<reference evidence="3 4" key="1">
    <citation type="submission" date="2015-04" db="EMBL/GenBank/DDBJ databases">
        <title>Lasius niger genome sequencing.</title>
        <authorList>
            <person name="Konorov E.A."/>
            <person name="Nikitin M.A."/>
            <person name="Kirill M.V."/>
            <person name="Chang P."/>
        </authorList>
    </citation>
    <scope>NUCLEOTIDE SEQUENCE [LARGE SCALE GENOMIC DNA]</scope>
    <source>
        <tissue evidence="3">Whole</tissue>
    </source>
</reference>
<evidence type="ECO:0000256" key="1">
    <source>
        <dbReference type="SAM" id="SignalP"/>
    </source>
</evidence>
<accession>A0A0J7N8V4</accession>
<dbReference type="PANTHER" id="PTHR15381:SF1">
    <property type="entry name" value="CHONDROITIN SULFATE PROTEOGLYCAN 5"/>
    <property type="match status" value="1"/>
</dbReference>
<protein>
    <submittedName>
        <fullName evidence="3">Swi snf complex subunit smarcc2</fullName>
    </submittedName>
</protein>
<evidence type="ECO:0000259" key="2">
    <source>
        <dbReference type="PROSITE" id="PS52032"/>
    </source>
</evidence>
<dbReference type="Pfam" id="PF16496">
    <property type="entry name" value="SWIRM-assoc_2"/>
    <property type="match status" value="1"/>
</dbReference>
<sequence length="214" mass="24202">MYAVRLCMLSPLLRLHVARVSILALLHSSSKIYERCCLLGPKKDGGLNAKFFEAPEILTQLDGVKQWLLKNCKKYVQTDPPTNKSLATLVVQLLQFQEDNLGKNVSKPPMTRLPMKCFLDLKPGDGVCHILANAYRFKQEQGWRRFDFPGGKSESRMDRTVDMLMAAERVLIQNRCMTVPSVFVRPDVDKNTAAKVKEVVRKHQGTVVENEADA</sequence>
<dbReference type="EMBL" id="LBMM01008205">
    <property type="protein sequence ID" value="KMQ89060.1"/>
    <property type="molecule type" value="Genomic_DNA"/>
</dbReference>
<feature type="signal peptide" evidence="1">
    <location>
        <begin position="1"/>
        <end position="18"/>
    </location>
</feature>
<feature type="non-terminal residue" evidence="3">
    <location>
        <position position="214"/>
    </location>
</feature>
<dbReference type="PANTHER" id="PTHR15381">
    <property type="entry name" value="CHONDROITIN SULFATE PROTEOGLYCAN 5 -RELATED"/>
    <property type="match status" value="1"/>
</dbReference>
<name>A0A0J7N8V4_LASNI</name>
<proteinExistence type="predicted"/>
<keyword evidence="4" id="KW-1185">Reference proteome</keyword>
<dbReference type="InterPro" id="IPR032450">
    <property type="entry name" value="SMARCC_N"/>
</dbReference>
<keyword evidence="1" id="KW-0732">Signal</keyword>
<dbReference type="Proteomes" id="UP000036403">
    <property type="component" value="Unassembled WGS sequence"/>
</dbReference>